<keyword evidence="2" id="KW-0413">Isomerase</keyword>
<evidence type="ECO:0000313" key="3">
    <source>
        <dbReference type="Proteomes" id="UP001275440"/>
    </source>
</evidence>
<sequence>MTVQLDSPGIETAEQAVSTEVELVSADVELAHLFDEIQELDAQILEVIKRRCELSQLIGVAAKATGHSREAQNHEMQVLDRFTELGKDGNTLALTLLRLGRTRLAS</sequence>
<dbReference type="EC" id="5.4.99.5" evidence="2"/>
<dbReference type="NCBIfam" id="NF005894">
    <property type="entry name" value="PRK07857.1"/>
    <property type="match status" value="1"/>
</dbReference>
<evidence type="ECO:0000259" key="1">
    <source>
        <dbReference type="Pfam" id="PF01817"/>
    </source>
</evidence>
<gene>
    <name evidence="2" type="ORF">F8M49_13670</name>
</gene>
<dbReference type="EMBL" id="WBMO01000001">
    <property type="protein sequence ID" value="MDV2476128.1"/>
    <property type="molecule type" value="Genomic_DNA"/>
</dbReference>
<comment type="caution">
    <text evidence="2">The sequence shown here is derived from an EMBL/GenBank/DDBJ whole genome shotgun (WGS) entry which is preliminary data.</text>
</comment>
<dbReference type="Pfam" id="PF01817">
    <property type="entry name" value="CM_2"/>
    <property type="match status" value="1"/>
</dbReference>
<dbReference type="GO" id="GO:0004106">
    <property type="term" value="F:chorismate mutase activity"/>
    <property type="evidence" value="ECO:0007669"/>
    <property type="project" value="UniProtKB-EC"/>
</dbReference>
<protein>
    <submittedName>
        <fullName evidence="2">Chorismate mutase</fullName>
        <ecNumber evidence="2">5.4.99.5</ecNumber>
    </submittedName>
</protein>
<keyword evidence="3" id="KW-1185">Reference proteome</keyword>
<name>A0ABU3WQ63_9NOCA</name>
<dbReference type="Gene3D" id="1.20.59.10">
    <property type="entry name" value="Chorismate mutase"/>
    <property type="match status" value="1"/>
</dbReference>
<dbReference type="NCBIfam" id="TIGR01808">
    <property type="entry name" value="CM_M_hiGC-arch"/>
    <property type="match status" value="1"/>
</dbReference>
<evidence type="ECO:0000313" key="2">
    <source>
        <dbReference type="EMBL" id="MDV2476128.1"/>
    </source>
</evidence>
<proteinExistence type="predicted"/>
<dbReference type="InterPro" id="IPR036263">
    <property type="entry name" value="Chorismate_II_sf"/>
</dbReference>
<organism evidence="2 3">
    <name type="scientific">Rhodococcus zopfii</name>
    <dbReference type="NCBI Taxonomy" id="43772"/>
    <lineage>
        <taxon>Bacteria</taxon>
        <taxon>Bacillati</taxon>
        <taxon>Actinomycetota</taxon>
        <taxon>Actinomycetes</taxon>
        <taxon>Mycobacteriales</taxon>
        <taxon>Nocardiaceae</taxon>
        <taxon>Rhodococcus</taxon>
    </lineage>
</organism>
<dbReference type="Proteomes" id="UP001275440">
    <property type="component" value="Unassembled WGS sequence"/>
</dbReference>
<dbReference type="RefSeq" id="WP_072812880.1">
    <property type="nucleotide sequence ID" value="NZ_JAHWLX010000150.1"/>
</dbReference>
<dbReference type="InterPro" id="IPR002701">
    <property type="entry name" value="CM_II_prokaryot"/>
</dbReference>
<feature type="domain" description="Chorismate mutase" evidence="1">
    <location>
        <begin position="35"/>
        <end position="88"/>
    </location>
</feature>
<reference evidence="2 3" key="1">
    <citation type="submission" date="2019-10" db="EMBL/GenBank/DDBJ databases">
        <title>Draft Genome Assembly of Rhodococcus zopfii DSM44189.</title>
        <authorList>
            <person name="Sutton J.M."/>
            <person name="Akob D.M."/>
            <person name="Bushman T.J."/>
        </authorList>
    </citation>
    <scope>NUCLEOTIDE SEQUENCE [LARGE SCALE GENOMIC DNA]</scope>
    <source>
        <strain evidence="2 3">DSM 44189</strain>
    </source>
</reference>
<dbReference type="InterPro" id="IPR010958">
    <property type="entry name" value="Chorismate_mutase_highGC-bac"/>
</dbReference>
<dbReference type="SUPFAM" id="SSF48600">
    <property type="entry name" value="Chorismate mutase II"/>
    <property type="match status" value="1"/>
</dbReference>
<dbReference type="InterPro" id="IPR036979">
    <property type="entry name" value="CM_dom_sf"/>
</dbReference>
<accession>A0ABU3WQ63</accession>